<dbReference type="PANTHER" id="PTHR43857">
    <property type="entry name" value="BLR7761 PROTEIN"/>
    <property type="match status" value="1"/>
</dbReference>
<accession>A0ABP7JW17</accession>
<dbReference type="Gene3D" id="3.30.1330.40">
    <property type="entry name" value="RutC-like"/>
    <property type="match status" value="1"/>
</dbReference>
<reference evidence="2" key="1">
    <citation type="journal article" date="2019" name="Int. J. Syst. Evol. Microbiol.">
        <title>The Global Catalogue of Microorganisms (GCM) 10K type strain sequencing project: providing services to taxonomists for standard genome sequencing and annotation.</title>
        <authorList>
            <consortium name="The Broad Institute Genomics Platform"/>
            <consortium name="The Broad Institute Genome Sequencing Center for Infectious Disease"/>
            <person name="Wu L."/>
            <person name="Ma J."/>
        </authorList>
    </citation>
    <scope>NUCLEOTIDE SEQUENCE [LARGE SCALE GENOMIC DNA]</scope>
    <source>
        <strain evidence="2">JCM 17190</strain>
    </source>
</reference>
<dbReference type="InterPro" id="IPR006175">
    <property type="entry name" value="YjgF/YER057c/UK114"/>
</dbReference>
<dbReference type="SUPFAM" id="SSF55298">
    <property type="entry name" value="YjgF-like"/>
    <property type="match status" value="1"/>
</dbReference>
<comment type="caution">
    <text evidence="1">The sequence shown here is derived from an EMBL/GenBank/DDBJ whole genome shotgun (WGS) entry which is preliminary data.</text>
</comment>
<dbReference type="InterPro" id="IPR035959">
    <property type="entry name" value="RutC-like_sf"/>
</dbReference>
<evidence type="ECO:0000313" key="1">
    <source>
        <dbReference type="EMBL" id="GAA3856202.1"/>
    </source>
</evidence>
<dbReference type="PANTHER" id="PTHR43857:SF1">
    <property type="entry name" value="YJGH FAMILY PROTEIN"/>
    <property type="match status" value="1"/>
</dbReference>
<keyword evidence="2" id="KW-1185">Reference proteome</keyword>
<proteinExistence type="predicted"/>
<protein>
    <recommendedName>
        <fullName evidence="3">Enamine deaminase RidA, house cleaning of reactive enamine intermediates, YjgF/YER057c/UK114 family</fullName>
    </recommendedName>
</protein>
<evidence type="ECO:0008006" key="3">
    <source>
        <dbReference type="Google" id="ProtNLM"/>
    </source>
</evidence>
<evidence type="ECO:0000313" key="2">
    <source>
        <dbReference type="Proteomes" id="UP001399917"/>
    </source>
</evidence>
<organism evidence="1 2">
    <name type="scientific">Celeribacter arenosi</name>
    <dbReference type="NCBI Taxonomy" id="792649"/>
    <lineage>
        <taxon>Bacteria</taxon>
        <taxon>Pseudomonadati</taxon>
        <taxon>Pseudomonadota</taxon>
        <taxon>Alphaproteobacteria</taxon>
        <taxon>Rhodobacterales</taxon>
        <taxon>Roseobacteraceae</taxon>
        <taxon>Celeribacter</taxon>
    </lineage>
</organism>
<gene>
    <name evidence="1" type="ORF">GCM10022404_04090</name>
</gene>
<dbReference type="Pfam" id="PF01042">
    <property type="entry name" value="Ribonuc_L-PSP"/>
    <property type="match status" value="1"/>
</dbReference>
<dbReference type="EMBL" id="BAABDF010000002">
    <property type="protein sequence ID" value="GAA3856202.1"/>
    <property type="molecule type" value="Genomic_DNA"/>
</dbReference>
<dbReference type="CDD" id="cd06154">
    <property type="entry name" value="YjgF_YER057c_UK114_like_6"/>
    <property type="match status" value="1"/>
</dbReference>
<dbReference type="RefSeq" id="WP_344842798.1">
    <property type="nucleotide sequence ID" value="NZ_BAABDF010000002.1"/>
</dbReference>
<dbReference type="Proteomes" id="UP001399917">
    <property type="component" value="Unassembled WGS sequence"/>
</dbReference>
<sequence length="130" mass="14084">MAIKRIHSGSPYEPKIGYCRATVTDGWVFVSGSTGADPVTRTMPQDVREQCRNTLDVIGRALAEAGASFSDVVRVNYVLPDRADFELCWPILAEVFGDNPPAAMMIVAGLIDAEMKIEIEVTARLPGTQG</sequence>
<name>A0ABP7JW17_9RHOB</name>